<dbReference type="AlphaFoldDB" id="C0W2E2"/>
<keyword evidence="2" id="KW-1185">Reference proteome</keyword>
<name>C0W2E2_9ACTO</name>
<evidence type="ECO:0000313" key="2">
    <source>
        <dbReference type="Proteomes" id="UP000004778"/>
    </source>
</evidence>
<accession>C0W2E2</accession>
<reference evidence="1 2" key="1">
    <citation type="submission" date="2009-01" db="EMBL/GenBank/DDBJ databases">
        <authorList>
            <person name="Qin X."/>
            <person name="Bachman B."/>
            <person name="Battles P."/>
            <person name="Bell A."/>
            <person name="Bess C."/>
            <person name="Bickham C."/>
            <person name="Chaboub L."/>
            <person name="Chen D."/>
            <person name="Coyle M."/>
            <person name="Deiros D.R."/>
            <person name="Dinh H."/>
            <person name="Forbes L."/>
            <person name="Fowler G."/>
            <person name="Francisco L."/>
            <person name="Fu Q."/>
            <person name="Gubbala S."/>
            <person name="Hale W."/>
            <person name="Han Y."/>
            <person name="Hemphill L."/>
            <person name="Highlander S.K."/>
            <person name="Hirani K."/>
            <person name="Hogues M."/>
            <person name="Jackson L."/>
            <person name="Jakkamsetti A."/>
            <person name="Javaid M."/>
            <person name="Jiang H."/>
            <person name="Korchina V."/>
            <person name="Kovar C."/>
            <person name="Lara F."/>
            <person name="Lee S."/>
            <person name="Mata R."/>
            <person name="Mathew T."/>
            <person name="Moen C."/>
            <person name="Morales K."/>
            <person name="Munidasa M."/>
            <person name="Nazareth L."/>
            <person name="Ngo R."/>
            <person name="Nguyen L."/>
            <person name="Okwuonu G."/>
            <person name="Ongeri F."/>
            <person name="Patil S."/>
            <person name="Petrosino J."/>
            <person name="Pham C."/>
            <person name="Pham P."/>
            <person name="Pu L.-L."/>
            <person name="Puazo M."/>
            <person name="Raj R."/>
            <person name="Reid J."/>
            <person name="Rouhana J."/>
            <person name="Saada N."/>
            <person name="Shang Y."/>
            <person name="Simmons D."/>
            <person name="Thornton R."/>
            <person name="Warren J."/>
            <person name="Weissenberger G."/>
            <person name="Zhang J."/>
            <person name="Zhang L."/>
            <person name="Zhou C."/>
            <person name="Zhu D."/>
            <person name="Muzny D."/>
            <person name="Worley K."/>
            <person name="Gibbs R."/>
        </authorList>
    </citation>
    <scope>NUCLEOTIDE SEQUENCE [LARGE SCALE GENOMIC DNA]</scope>
    <source>
        <strain evidence="1 2">DSM 15434</strain>
    </source>
</reference>
<sequence>MITETDEEIDLADRLWAIAHSHRPDEYDPAGMSGEPPVDISLAISGAQMGWFTVPRELVEQAAAIYSPRDDFSARAVMRDIRSVLETLPR</sequence>
<gene>
    <name evidence="1" type="ORF">HMPREF0058_0036</name>
</gene>
<evidence type="ECO:0000313" key="1">
    <source>
        <dbReference type="EMBL" id="EEH67136.1"/>
    </source>
</evidence>
<comment type="caution">
    <text evidence="1">The sequence shown here is derived from an EMBL/GenBank/DDBJ whole genome shotgun (WGS) entry which is preliminary data.</text>
</comment>
<dbReference type="Proteomes" id="UP000004778">
    <property type="component" value="Unassembled WGS sequence"/>
</dbReference>
<dbReference type="HOGENOM" id="CLU_2505370_0_0_11"/>
<dbReference type="EMBL" id="ACFH01000003">
    <property type="protein sequence ID" value="EEH67136.1"/>
    <property type="molecule type" value="Genomic_DNA"/>
</dbReference>
<proteinExistence type="predicted"/>
<dbReference type="RefSeq" id="WP_006549336.1">
    <property type="nucleotide sequence ID" value="NZ_DS999576.1"/>
</dbReference>
<organism evidence="1 2">
    <name type="scientific">Actinomyces urogenitalis DSM 15434</name>
    <dbReference type="NCBI Taxonomy" id="525246"/>
    <lineage>
        <taxon>Bacteria</taxon>
        <taxon>Bacillati</taxon>
        <taxon>Actinomycetota</taxon>
        <taxon>Actinomycetes</taxon>
        <taxon>Actinomycetales</taxon>
        <taxon>Actinomycetaceae</taxon>
        <taxon>Actinomyces</taxon>
    </lineage>
</organism>
<protein>
    <submittedName>
        <fullName evidence="1">Uncharacterized protein</fullName>
    </submittedName>
</protein>